<evidence type="ECO:0000313" key="2">
    <source>
        <dbReference type="Proteomes" id="UP000654075"/>
    </source>
</evidence>
<protein>
    <submittedName>
        <fullName evidence="1">Uncharacterized protein</fullName>
    </submittedName>
</protein>
<accession>A0A813F803</accession>
<dbReference type="AlphaFoldDB" id="A0A813F803"/>
<feature type="non-terminal residue" evidence="1">
    <location>
        <position position="122"/>
    </location>
</feature>
<organism evidence="1 2">
    <name type="scientific">Polarella glacialis</name>
    <name type="common">Dinoflagellate</name>
    <dbReference type="NCBI Taxonomy" id="89957"/>
    <lineage>
        <taxon>Eukaryota</taxon>
        <taxon>Sar</taxon>
        <taxon>Alveolata</taxon>
        <taxon>Dinophyceae</taxon>
        <taxon>Suessiales</taxon>
        <taxon>Suessiaceae</taxon>
        <taxon>Polarella</taxon>
    </lineage>
</organism>
<sequence>RKLIGTNRTRAELRPTAPVRNSFVEHVCVFRFSQMHFHAPDGRVTIQECQGSDNNLFGRLFLGHCSGKGKPPLLACGSADNKLGAHCVRSSAEGTPDRTRIRSFLGRRTYMYHAEKHVLEKY</sequence>
<keyword evidence="2" id="KW-1185">Reference proteome</keyword>
<name>A0A813F803_POLGL</name>
<evidence type="ECO:0000313" key="1">
    <source>
        <dbReference type="EMBL" id="CAE8606412.1"/>
    </source>
</evidence>
<comment type="caution">
    <text evidence="1">The sequence shown here is derived from an EMBL/GenBank/DDBJ whole genome shotgun (WGS) entry which is preliminary data.</text>
</comment>
<reference evidence="1" key="1">
    <citation type="submission" date="2021-02" db="EMBL/GenBank/DDBJ databases">
        <authorList>
            <person name="Dougan E. K."/>
            <person name="Rhodes N."/>
            <person name="Thang M."/>
            <person name="Chan C."/>
        </authorList>
    </citation>
    <scope>NUCLEOTIDE SEQUENCE</scope>
</reference>
<dbReference type="Proteomes" id="UP000654075">
    <property type="component" value="Unassembled WGS sequence"/>
</dbReference>
<gene>
    <name evidence="1" type="ORF">PGLA1383_LOCUS24395</name>
</gene>
<feature type="non-terminal residue" evidence="1">
    <location>
        <position position="1"/>
    </location>
</feature>
<dbReference type="EMBL" id="CAJNNV010019197">
    <property type="protein sequence ID" value="CAE8606412.1"/>
    <property type="molecule type" value="Genomic_DNA"/>
</dbReference>
<proteinExistence type="predicted"/>